<evidence type="ECO:0008006" key="2">
    <source>
        <dbReference type="Google" id="ProtNLM"/>
    </source>
</evidence>
<dbReference type="PROSITE" id="PS51197">
    <property type="entry name" value="HTH_RRF2_2"/>
    <property type="match status" value="1"/>
</dbReference>
<dbReference type="AlphaFoldDB" id="X0T2C8"/>
<accession>X0T2C8</accession>
<dbReference type="Gene3D" id="1.10.10.10">
    <property type="entry name" value="Winged helix-like DNA-binding domain superfamily/Winged helix DNA-binding domain"/>
    <property type="match status" value="1"/>
</dbReference>
<dbReference type="NCBIfam" id="TIGR00738">
    <property type="entry name" value="rrf2_super"/>
    <property type="match status" value="1"/>
</dbReference>
<dbReference type="GO" id="GO:0005829">
    <property type="term" value="C:cytosol"/>
    <property type="evidence" value="ECO:0007669"/>
    <property type="project" value="TreeGrafter"/>
</dbReference>
<dbReference type="Pfam" id="PF02082">
    <property type="entry name" value="Rrf2"/>
    <property type="match status" value="1"/>
</dbReference>
<dbReference type="InterPro" id="IPR036390">
    <property type="entry name" value="WH_DNA-bd_sf"/>
</dbReference>
<name>X0T2C8_9ZZZZ</name>
<gene>
    <name evidence="1" type="ORF">S01H1_14213</name>
</gene>
<dbReference type="EMBL" id="BARS01007379">
    <property type="protein sequence ID" value="GAF82337.1"/>
    <property type="molecule type" value="Genomic_DNA"/>
</dbReference>
<dbReference type="InterPro" id="IPR036388">
    <property type="entry name" value="WH-like_DNA-bd_sf"/>
</dbReference>
<organism evidence="1">
    <name type="scientific">marine sediment metagenome</name>
    <dbReference type="NCBI Taxonomy" id="412755"/>
    <lineage>
        <taxon>unclassified sequences</taxon>
        <taxon>metagenomes</taxon>
        <taxon>ecological metagenomes</taxon>
    </lineage>
</organism>
<sequence length="91" mass="9541">MVLGKTLIHGVYVLCYLSRQERGTVVSSEAVAQAVGVPAEHARKILQSLGSAGLVASVRGRAGGFLLSRELEQVSVLEVLEAVSPPVAQDD</sequence>
<dbReference type="PROSITE" id="PS01332">
    <property type="entry name" value="HTH_RRF2_1"/>
    <property type="match status" value="1"/>
</dbReference>
<dbReference type="PANTHER" id="PTHR33221">
    <property type="entry name" value="WINGED HELIX-TURN-HELIX TRANSCRIPTIONAL REGULATOR, RRF2 FAMILY"/>
    <property type="match status" value="1"/>
</dbReference>
<feature type="non-terminal residue" evidence="1">
    <location>
        <position position="91"/>
    </location>
</feature>
<dbReference type="SUPFAM" id="SSF46785">
    <property type="entry name" value="Winged helix' DNA-binding domain"/>
    <property type="match status" value="1"/>
</dbReference>
<proteinExistence type="predicted"/>
<protein>
    <recommendedName>
        <fullName evidence="2">Rrf2 family transcriptional regulator</fullName>
    </recommendedName>
</protein>
<dbReference type="GO" id="GO:0003700">
    <property type="term" value="F:DNA-binding transcription factor activity"/>
    <property type="evidence" value="ECO:0007669"/>
    <property type="project" value="TreeGrafter"/>
</dbReference>
<comment type="caution">
    <text evidence="1">The sequence shown here is derived from an EMBL/GenBank/DDBJ whole genome shotgun (WGS) entry which is preliminary data.</text>
</comment>
<evidence type="ECO:0000313" key="1">
    <source>
        <dbReference type="EMBL" id="GAF82337.1"/>
    </source>
</evidence>
<reference evidence="1" key="1">
    <citation type="journal article" date="2014" name="Front. Microbiol.">
        <title>High frequency of phylogenetically diverse reductive dehalogenase-homologous genes in deep subseafloor sedimentary metagenomes.</title>
        <authorList>
            <person name="Kawai M."/>
            <person name="Futagami T."/>
            <person name="Toyoda A."/>
            <person name="Takaki Y."/>
            <person name="Nishi S."/>
            <person name="Hori S."/>
            <person name="Arai W."/>
            <person name="Tsubouchi T."/>
            <person name="Morono Y."/>
            <person name="Uchiyama I."/>
            <person name="Ito T."/>
            <person name="Fujiyama A."/>
            <person name="Inagaki F."/>
            <person name="Takami H."/>
        </authorList>
    </citation>
    <scope>NUCLEOTIDE SEQUENCE</scope>
    <source>
        <strain evidence="1">Expedition CK06-06</strain>
    </source>
</reference>
<dbReference type="PANTHER" id="PTHR33221:SF15">
    <property type="entry name" value="HTH-TYPE TRANSCRIPTIONAL REGULATOR YWGB-RELATED"/>
    <property type="match status" value="1"/>
</dbReference>
<dbReference type="InterPro" id="IPR030489">
    <property type="entry name" value="TR_Rrf2-type_CS"/>
</dbReference>
<dbReference type="InterPro" id="IPR000944">
    <property type="entry name" value="Tscrpt_reg_Rrf2"/>
</dbReference>